<feature type="transmembrane region" description="Helical" evidence="1">
    <location>
        <begin position="333"/>
        <end position="350"/>
    </location>
</feature>
<proteinExistence type="predicted"/>
<dbReference type="GO" id="GO:0016020">
    <property type="term" value="C:membrane"/>
    <property type="evidence" value="ECO:0007669"/>
    <property type="project" value="TreeGrafter"/>
</dbReference>
<reference evidence="4 5" key="1">
    <citation type="journal article" date="2016" name="Front. Microbiol.">
        <title>Genome Sequence of Type Strains of Genus Stenotrophomonas.</title>
        <authorList>
            <person name="Patil P.P."/>
            <person name="Midha S."/>
            <person name="Kumar S."/>
            <person name="Patil P.B."/>
        </authorList>
    </citation>
    <scope>NUCLEOTIDE SEQUENCE [LARGE SCALE GENOMIC DNA]</scope>
    <source>
        <strain evidence="4 5">LMG 978</strain>
    </source>
</reference>
<accession>A0A0R0B7H2</accession>
<comment type="caution">
    <text evidence="4">The sequence shown here is derived from an EMBL/GenBank/DDBJ whole genome shotgun (WGS) entry which is preliminary data.</text>
</comment>
<evidence type="ECO:0000256" key="1">
    <source>
        <dbReference type="SAM" id="Phobius"/>
    </source>
</evidence>
<protein>
    <submittedName>
        <fullName evidence="4">Acetylase</fullName>
    </submittedName>
</protein>
<dbReference type="Proteomes" id="UP000051757">
    <property type="component" value="Unassembled WGS sequence"/>
</dbReference>
<keyword evidence="5" id="KW-1185">Reference proteome</keyword>
<dbReference type="EMBL" id="LLXV01000001">
    <property type="protein sequence ID" value="KRG53285.1"/>
    <property type="molecule type" value="Genomic_DNA"/>
</dbReference>
<dbReference type="PANTHER" id="PTHR23028">
    <property type="entry name" value="ACETYLTRANSFERASE"/>
    <property type="match status" value="1"/>
</dbReference>
<feature type="transmembrane region" description="Helical" evidence="1">
    <location>
        <begin position="370"/>
        <end position="389"/>
    </location>
</feature>
<evidence type="ECO:0000259" key="2">
    <source>
        <dbReference type="Pfam" id="PF01757"/>
    </source>
</evidence>
<keyword evidence="1" id="KW-0472">Membrane</keyword>
<feature type="transmembrane region" description="Helical" evidence="1">
    <location>
        <begin position="240"/>
        <end position="259"/>
    </location>
</feature>
<feature type="transmembrane region" description="Helical" evidence="1">
    <location>
        <begin position="174"/>
        <end position="194"/>
    </location>
</feature>
<feature type="transmembrane region" description="Helical" evidence="1">
    <location>
        <begin position="151"/>
        <end position="167"/>
    </location>
</feature>
<dbReference type="PANTHER" id="PTHR23028:SF53">
    <property type="entry name" value="ACYL_TRANSF_3 DOMAIN-CONTAINING PROTEIN"/>
    <property type="match status" value="1"/>
</dbReference>
<dbReference type="OrthoDB" id="9767863at2"/>
<feature type="domain" description="Acyltransferase 3" evidence="2">
    <location>
        <begin position="13"/>
        <end position="350"/>
    </location>
</feature>
<name>A0A0R0B7H2_9GAMM</name>
<gene>
    <name evidence="4" type="ORF">ARC23_00440</name>
</gene>
<keyword evidence="1" id="KW-0812">Transmembrane</keyword>
<evidence type="ECO:0000313" key="4">
    <source>
        <dbReference type="EMBL" id="KRG53285.1"/>
    </source>
</evidence>
<feature type="transmembrane region" description="Helical" evidence="1">
    <location>
        <begin position="41"/>
        <end position="59"/>
    </location>
</feature>
<dbReference type="Pfam" id="PF01757">
    <property type="entry name" value="Acyl_transf_3"/>
    <property type="match status" value="1"/>
</dbReference>
<dbReference type="GO" id="GO:0009103">
    <property type="term" value="P:lipopolysaccharide biosynthetic process"/>
    <property type="evidence" value="ECO:0007669"/>
    <property type="project" value="TreeGrafter"/>
</dbReference>
<feature type="transmembrane region" description="Helical" evidence="1">
    <location>
        <begin position="307"/>
        <end position="327"/>
    </location>
</feature>
<keyword evidence="1" id="KW-1133">Transmembrane helix</keyword>
<dbReference type="Pfam" id="PF19040">
    <property type="entry name" value="SGNH"/>
    <property type="match status" value="1"/>
</dbReference>
<evidence type="ECO:0000259" key="3">
    <source>
        <dbReference type="Pfam" id="PF19040"/>
    </source>
</evidence>
<organism evidence="4 5">
    <name type="scientific">Stenotrophomonas beteli</name>
    <dbReference type="NCBI Taxonomy" id="3384461"/>
    <lineage>
        <taxon>Bacteria</taxon>
        <taxon>Pseudomonadati</taxon>
        <taxon>Pseudomonadota</taxon>
        <taxon>Gammaproteobacteria</taxon>
        <taxon>Lysobacterales</taxon>
        <taxon>Lysobacteraceae</taxon>
        <taxon>Stenotrophomonas</taxon>
        <taxon>Stenotrophomonas maltophilia group</taxon>
    </lineage>
</organism>
<dbReference type="InterPro" id="IPR050879">
    <property type="entry name" value="Acyltransferase_3"/>
</dbReference>
<feature type="transmembrane region" description="Helical" evidence="1">
    <location>
        <begin position="79"/>
        <end position="98"/>
    </location>
</feature>
<evidence type="ECO:0000313" key="5">
    <source>
        <dbReference type="Proteomes" id="UP000051757"/>
    </source>
</evidence>
<feature type="transmembrane region" description="Helical" evidence="1">
    <location>
        <begin position="110"/>
        <end position="131"/>
    </location>
</feature>
<dbReference type="InterPro" id="IPR043968">
    <property type="entry name" value="SGNH"/>
</dbReference>
<feature type="transmembrane region" description="Helical" evidence="1">
    <location>
        <begin position="15"/>
        <end position="34"/>
    </location>
</feature>
<sequence>MTADPSRGYVPHIDGLRAIAVLAVIVFHLDPAWLPGGFTGVDVFFVISGFVVSASVHRLPPLPLGQSMLRFYARRIRRIAPALVTCLLLTALASVLFIPESWLSEASDKTGLMALFGFSNWVLAAIGNDYFAPRAEFNPYTHTWSLGVEEQFYLIFPLLFLAWARGARGRWISLGLFALVSVASLLHAALLGMREAPPPWAFYATSTRLWQLGVGVLLFQLLHVRESLDPTTGQALKRAAPVFSLLAMVALALLGWALWSARAGHSPWPDGLLPASATAGLLWALHHHPQAWVARLLASAPMRRVGLLSYSLYLWHWPVFVLMRWTVGLQTPAQMIAAMALVLLLSWASWRWVEQPFRGTLAQHLRPGRWVLAGAGVLLLVAGLQTLLYQQAPRLSLSTVSRHPADWYPDGRSVAGDYPGCALAVGKHRFEGGSARTYARGNCDRPLPPGAPKRVFVAGDSHAMAYIELLQRLALETGSEVSLYGRGGCPQVSLQKWRGAGAGCADFDAAVFADIARRAQPGDAVVLVSLRVPRLSDQFVLFDAQAQLAGELTAEAAAGREAEVAEAIAQWRPLAERGVRIVLEAPKPVLPAPPYRCSDSFNARNTVCRNGLDSTREAMETLRAPMLGSLRQVVDGLPGGVLWDPLPALCDDRLCPAQRDGRPLFFDGDHLSAQGNRVLLPSLQQVVLQR</sequence>
<dbReference type="AlphaFoldDB" id="A0A0R0B7H2"/>
<dbReference type="InterPro" id="IPR002656">
    <property type="entry name" value="Acyl_transf_3_dom"/>
</dbReference>
<dbReference type="GO" id="GO:0016747">
    <property type="term" value="F:acyltransferase activity, transferring groups other than amino-acyl groups"/>
    <property type="evidence" value="ECO:0007669"/>
    <property type="project" value="InterPro"/>
</dbReference>
<feature type="domain" description="SGNH" evidence="3">
    <location>
        <begin position="441"/>
        <end position="683"/>
    </location>
</feature>